<keyword evidence="2" id="KW-1185">Reference proteome</keyword>
<evidence type="ECO:0000313" key="1">
    <source>
        <dbReference type="EMBL" id="CDI04141.1"/>
    </source>
</evidence>
<organism evidence="1 2">
    <name type="scientific">Candidatus Competibacter denitrificans Run_A_D11</name>
    <dbReference type="NCBI Taxonomy" id="1400863"/>
    <lineage>
        <taxon>Bacteria</taxon>
        <taxon>Pseudomonadati</taxon>
        <taxon>Pseudomonadota</taxon>
        <taxon>Gammaproteobacteria</taxon>
        <taxon>Candidatus Competibacteraceae</taxon>
        <taxon>Candidatus Competibacter</taxon>
    </lineage>
</organism>
<reference evidence="1" key="1">
    <citation type="submission" date="2013-07" db="EMBL/GenBank/DDBJ databases">
        <authorList>
            <person name="McIlroy S."/>
        </authorList>
    </citation>
    <scope>NUCLEOTIDE SEQUENCE [LARGE SCALE GENOMIC DNA]</scope>
    <source>
        <strain evidence="1">Run_A_D11</strain>
    </source>
</reference>
<sequence length="150" mass="16328">MTESRQSRYALERAQPVRYIVTAENLLHFQHLDCTKGPGYWSIGDGDASLAYYCPYCGVLLAPPEGGKAPRQLPAQNPPVETGRVRFGDDDAGLFIRGAEAQMYPAALRLAASYLRCAKYWVNAGILDMLAQCIDETVENGASSGPESTP</sequence>
<dbReference type="RefSeq" id="WP_048675951.1">
    <property type="nucleotide sequence ID" value="NZ_CBTJ020000101.1"/>
</dbReference>
<dbReference type="AlphaFoldDB" id="W6M855"/>
<evidence type="ECO:0000313" key="2">
    <source>
        <dbReference type="Proteomes" id="UP000035760"/>
    </source>
</evidence>
<dbReference type="EMBL" id="CBTJ020000101">
    <property type="protein sequence ID" value="CDI04141.1"/>
    <property type="molecule type" value="Genomic_DNA"/>
</dbReference>
<comment type="caution">
    <text evidence="1">The sequence shown here is derived from an EMBL/GenBank/DDBJ whole genome shotgun (WGS) entry which is preliminary data.</text>
</comment>
<protein>
    <submittedName>
        <fullName evidence="1">Uncharacterized protein</fullName>
    </submittedName>
</protein>
<accession>W6M855</accession>
<proteinExistence type="predicted"/>
<dbReference type="Proteomes" id="UP000035760">
    <property type="component" value="Unassembled WGS sequence"/>
</dbReference>
<dbReference type="STRING" id="1400863.BN873_890047"/>
<reference evidence="1" key="2">
    <citation type="submission" date="2014-03" db="EMBL/GenBank/DDBJ databases">
        <title>Candidatus Competibacter-lineage genomes retrieved from metagenomes reveal functional metabolic diversity.</title>
        <authorList>
            <person name="McIlroy S.J."/>
            <person name="Albertsen M."/>
            <person name="Andresen E.K."/>
            <person name="Saunders A.M."/>
            <person name="Kristiansen R."/>
            <person name="Stokholm-Bjerregaard M."/>
            <person name="Nielsen K.L."/>
            <person name="Nielsen P.H."/>
        </authorList>
    </citation>
    <scope>NUCLEOTIDE SEQUENCE</scope>
    <source>
        <strain evidence="1">Run_A_D11</strain>
    </source>
</reference>
<name>W6M855_9GAMM</name>
<gene>
    <name evidence="1" type="ORF">BN873_890047</name>
</gene>